<dbReference type="SUPFAM" id="SSF52047">
    <property type="entry name" value="RNI-like"/>
    <property type="match status" value="3"/>
</dbReference>
<dbReference type="InterPro" id="IPR032675">
    <property type="entry name" value="LRR_dom_sf"/>
</dbReference>
<reference evidence="1 2" key="1">
    <citation type="submission" date="2015-07" db="EMBL/GenBank/DDBJ databases">
        <authorList>
            <person name="Cajimat M.N.B."/>
            <person name="Milazzo M.L."/>
            <person name="Fulhorst C.F."/>
        </authorList>
    </citation>
    <scope>NUCLEOTIDE SEQUENCE [LARGE SCALE GENOMIC DNA]</scope>
    <source>
        <strain evidence="1">Single colony</strain>
    </source>
</reference>
<dbReference type="Gene3D" id="3.80.10.10">
    <property type="entry name" value="Ribonuclease Inhibitor"/>
    <property type="match status" value="3"/>
</dbReference>
<evidence type="ECO:0000313" key="1">
    <source>
        <dbReference type="EMBL" id="CTR05753.1"/>
    </source>
</evidence>
<protein>
    <submittedName>
        <fullName evidence="1">FGENESH: predicted gene_3.65 protein</fullName>
    </submittedName>
</protein>
<dbReference type="PANTHER" id="PTHR13318:SF190">
    <property type="entry name" value="PARTNER OF PAIRED, ISOFORM B"/>
    <property type="match status" value="1"/>
</dbReference>
<dbReference type="Proteomes" id="UP000199069">
    <property type="component" value="Unassembled WGS sequence"/>
</dbReference>
<accession>A0A0K3CA57</accession>
<dbReference type="GO" id="GO:0031146">
    <property type="term" value="P:SCF-dependent proteasomal ubiquitin-dependent protein catabolic process"/>
    <property type="evidence" value="ECO:0007669"/>
    <property type="project" value="TreeGrafter"/>
</dbReference>
<sequence>MNKKILATIFKYAYDTPDEPPKVPSAVFCRHLQPHFVPYLYRDIVLLSMRGLRVFCESIASKPERAKGIRSLEIRIDDDRYEDDDAFLPERPTAELQERANIAAEFGDGILWAGQVAALFSRLVALRRLAVVDYPLELGDSILLEDGVVRLSGLKELIIDGYSLGGPEELSEVSGQRLAFSRQLSQIRTLRTLRLDNTDPYLPFPHHDEPVAPCHQVETIVLCGDTRDDLPHYNFAALFPNMRVLNLETHDQDQPVRLYVQSLPSTLRELRLTRLRDPYPALDAWDNVLNALQHCAHLEVMHLPASSFIPAHLLASFSSLRHLRHLGFGPGSYLSDDVLLGILRIPWIASVTLDHVSAEAGPPCLESDDALKVDLSMLRDPWNWGWQEPDWPPHATFGGFQAALAYAKTRNIVVYGTALQAIDFYERWKQEQLSVVAERGAQLGDWTFREALGFSWEGASKYMAQAWKKEREEHNIRPPGHGDSYSLLLVPCRSLDPPNERSMDPTPTFASSAKPTSPLLRLPHELLDHIFHFAYATLRHAYARDTPVPPGPLCRTLQPFLRKHLYRRILIRSQTGLDLFCSALAANPVLAAAVSELTIDLSGEERAYRDAVVANENGPRPIPHYVGVLKVSATRIAARSGQLVNLRDLDLTACPSALGDAFLLDCPADALPHLKVLDVDAWEPRDGRSGGRKEFSTRLSTLSTLRTLRLSARRTDVPILAQTHDSAAPCKSLQTLIIDAWHPEPGDAPYDLGSLFPNLRSFSATELEDDNPVIPIIETLSAQLEELYIGRYPDLLGLRPVDVVPLLSSFPRLRSLHLTQGTFTSDSLLQYLRAAPQLRCLGFGRASDISDAALLAIVSLPHLAMLELNHALGHKGMRLLDQPQFRDVATLDVDFDPLNWDWQEPEFPPGATLDGIEAAINVAQSRGVTVVGTAIAIPRDWEEAWRKERVTVVAEHFVTTGDLSWLEPSGVTLVEVAQCLGGSLRSLRQGYGTSSHAIRKLPFPLLRLPYELLDTIFEYAYEDDERPGPVCRALRQFAQKRLWRDLVITTYRSLARFCRTVNSGSRLAGHIRSLNLNFARPLDVNRTAFAGRASRRLVGAKSFSSTLSRLNKLETLLMINFDGELAGVLSSADLELSALPRLRLLEVHGRDMSIADDTTWMRRLAGLREIRLFDAKYLPRAKTTPMQAVKLVLSGIDLDAWPGYNFASAFPAMRSFEASDTMVDSRFRELVLALPKNLRRLRLVNSHFRPQMGTDGSLDDVLPNFDQLESLYLCDGTFTAPRLRIFLDTANSLVSLGFGRNSPVTDAFLRSLVEGPTRLLHLRALELDYVSCGRGLTMESQGYRLSAEANYTTFHIYPGWWEPDWPVDCSEMGLLWVVHAAKHLGVTLTGSAMKAYNWEDDYHREIYDALMTWGLEVDDFKEARQFYGDEVVRDFQSVLYSLM</sequence>
<dbReference type="EMBL" id="CWKI01000003">
    <property type="protein sequence ID" value="CTR05753.1"/>
    <property type="molecule type" value="Genomic_DNA"/>
</dbReference>
<keyword evidence="2" id="KW-1185">Reference proteome</keyword>
<name>A0A0K3CA57_RHOTO</name>
<dbReference type="PANTHER" id="PTHR13318">
    <property type="entry name" value="PARTNER OF PAIRED, ISOFORM B-RELATED"/>
    <property type="match status" value="1"/>
</dbReference>
<evidence type="ECO:0000313" key="2">
    <source>
        <dbReference type="Proteomes" id="UP000199069"/>
    </source>
</evidence>
<dbReference type="GO" id="GO:0019005">
    <property type="term" value="C:SCF ubiquitin ligase complex"/>
    <property type="evidence" value="ECO:0007669"/>
    <property type="project" value="TreeGrafter"/>
</dbReference>
<gene>
    <name evidence="1" type="primary">FGENESH: predicted gene_3.65</name>
    <name evidence="1" type="ORF">BN2166_0016140</name>
</gene>
<organism evidence="1 2">
    <name type="scientific">Rhodotorula toruloides</name>
    <name type="common">Yeast</name>
    <name type="synonym">Rhodosporidium toruloides</name>
    <dbReference type="NCBI Taxonomy" id="5286"/>
    <lineage>
        <taxon>Eukaryota</taxon>
        <taxon>Fungi</taxon>
        <taxon>Dikarya</taxon>
        <taxon>Basidiomycota</taxon>
        <taxon>Pucciniomycotina</taxon>
        <taxon>Microbotryomycetes</taxon>
        <taxon>Sporidiobolales</taxon>
        <taxon>Sporidiobolaceae</taxon>
        <taxon>Rhodotorula</taxon>
    </lineage>
</organism>
<proteinExistence type="predicted"/>